<evidence type="ECO:0000313" key="8">
    <source>
        <dbReference type="EMBL" id="MFC3284946.1"/>
    </source>
</evidence>
<keyword evidence="5" id="KW-0804">Transcription</keyword>
<evidence type="ECO:0000256" key="5">
    <source>
        <dbReference type="ARBA" id="ARBA00023163"/>
    </source>
</evidence>
<dbReference type="Pfam" id="PF09278">
    <property type="entry name" value="MerR-DNA-bind"/>
    <property type="match status" value="1"/>
</dbReference>
<accession>A0ABV7LS28</accession>
<evidence type="ECO:0000256" key="1">
    <source>
        <dbReference type="ARBA" id="ARBA00004496"/>
    </source>
</evidence>
<evidence type="ECO:0000259" key="7">
    <source>
        <dbReference type="PROSITE" id="PS50937"/>
    </source>
</evidence>
<dbReference type="InterPro" id="IPR000551">
    <property type="entry name" value="MerR-type_HTH_dom"/>
</dbReference>
<organism evidence="8 9">
    <name type="scientific">Litchfieldella rifensis</name>
    <dbReference type="NCBI Taxonomy" id="762643"/>
    <lineage>
        <taxon>Bacteria</taxon>
        <taxon>Pseudomonadati</taxon>
        <taxon>Pseudomonadota</taxon>
        <taxon>Gammaproteobacteria</taxon>
        <taxon>Oceanospirillales</taxon>
        <taxon>Halomonadaceae</taxon>
        <taxon>Litchfieldella</taxon>
    </lineage>
</organism>
<keyword evidence="2" id="KW-0963">Cytoplasm</keyword>
<comment type="caution">
    <text evidence="8">The sequence shown here is derived from an EMBL/GenBank/DDBJ whole genome shotgun (WGS) entry which is preliminary data.</text>
</comment>
<dbReference type="RefSeq" id="WP_386775413.1">
    <property type="nucleotide sequence ID" value="NZ_JBHRUG010000029.1"/>
</dbReference>
<sequence length="138" mass="16036">MNIGDASRLSGVTAKMIRYYEEVGLIPAPLRKANDYRHYRSHDIHLLRFIRRARDLGFTLEQTRQLITLWEDHERSSAEVKRIAIDHIAELNDKIRQLEAMRETLVELAENCHGDHRPECPILRDLADEKVVATNHAS</sequence>
<dbReference type="Proteomes" id="UP001595579">
    <property type="component" value="Unassembled WGS sequence"/>
</dbReference>
<keyword evidence="9" id="KW-1185">Reference proteome</keyword>
<name>A0ABV7LS28_9GAMM</name>
<evidence type="ECO:0000313" key="9">
    <source>
        <dbReference type="Proteomes" id="UP001595579"/>
    </source>
</evidence>
<feature type="domain" description="HTH merR-type" evidence="7">
    <location>
        <begin position="1"/>
        <end position="69"/>
    </location>
</feature>
<dbReference type="CDD" id="cd01108">
    <property type="entry name" value="HTH_CueR"/>
    <property type="match status" value="1"/>
</dbReference>
<evidence type="ECO:0000256" key="2">
    <source>
        <dbReference type="ARBA" id="ARBA00022490"/>
    </source>
</evidence>
<dbReference type="InterPro" id="IPR009061">
    <property type="entry name" value="DNA-bd_dom_put_sf"/>
</dbReference>
<dbReference type="PANTHER" id="PTHR30204:SF94">
    <property type="entry name" value="HEAVY METAL-DEPENDENT TRANSCRIPTIONAL REGULATOR HI_0293-RELATED"/>
    <property type="match status" value="1"/>
</dbReference>
<comment type="subcellular location">
    <subcellularLocation>
        <location evidence="1">Cytoplasm</location>
    </subcellularLocation>
</comment>
<dbReference type="SUPFAM" id="SSF46955">
    <property type="entry name" value="Putative DNA-binding domain"/>
    <property type="match status" value="1"/>
</dbReference>
<dbReference type="InterPro" id="IPR015358">
    <property type="entry name" value="Tscrpt_reg_MerR_DNA-bd"/>
</dbReference>
<protein>
    <submittedName>
        <fullName evidence="8">Cu(I)-responsive transcriptional regulator</fullName>
    </submittedName>
</protein>
<dbReference type="Gene3D" id="1.10.1660.10">
    <property type="match status" value="1"/>
</dbReference>
<evidence type="ECO:0000256" key="3">
    <source>
        <dbReference type="ARBA" id="ARBA00023015"/>
    </source>
</evidence>
<dbReference type="PRINTS" id="PR00040">
    <property type="entry name" value="HTHMERR"/>
</dbReference>
<keyword evidence="6" id="KW-0175">Coiled coil</keyword>
<dbReference type="EMBL" id="JBHRUG010000029">
    <property type="protein sequence ID" value="MFC3284946.1"/>
    <property type="molecule type" value="Genomic_DNA"/>
</dbReference>
<gene>
    <name evidence="8" type="primary">cueR</name>
    <name evidence="8" type="ORF">ACFOEV_15200</name>
</gene>
<dbReference type="PROSITE" id="PS50937">
    <property type="entry name" value="HTH_MERR_2"/>
    <property type="match status" value="1"/>
</dbReference>
<keyword evidence="3" id="KW-0805">Transcription regulation</keyword>
<dbReference type="InterPro" id="IPR011789">
    <property type="entry name" value="CueR"/>
</dbReference>
<dbReference type="Pfam" id="PF00376">
    <property type="entry name" value="MerR"/>
    <property type="match status" value="1"/>
</dbReference>
<dbReference type="PROSITE" id="PS00552">
    <property type="entry name" value="HTH_MERR_1"/>
    <property type="match status" value="1"/>
</dbReference>
<feature type="coiled-coil region" evidence="6">
    <location>
        <begin position="81"/>
        <end position="111"/>
    </location>
</feature>
<dbReference type="NCBIfam" id="TIGR02044">
    <property type="entry name" value="CueR"/>
    <property type="match status" value="1"/>
</dbReference>
<dbReference type="SMART" id="SM00422">
    <property type="entry name" value="HTH_MERR"/>
    <property type="match status" value="1"/>
</dbReference>
<dbReference type="InterPro" id="IPR047057">
    <property type="entry name" value="MerR_fam"/>
</dbReference>
<dbReference type="PANTHER" id="PTHR30204">
    <property type="entry name" value="REDOX-CYCLING DRUG-SENSING TRANSCRIPTIONAL ACTIVATOR SOXR"/>
    <property type="match status" value="1"/>
</dbReference>
<keyword evidence="4" id="KW-0238">DNA-binding</keyword>
<reference evidence="9" key="1">
    <citation type="journal article" date="2019" name="Int. J. Syst. Evol. Microbiol.">
        <title>The Global Catalogue of Microorganisms (GCM) 10K type strain sequencing project: providing services to taxonomists for standard genome sequencing and annotation.</title>
        <authorList>
            <consortium name="The Broad Institute Genomics Platform"/>
            <consortium name="The Broad Institute Genome Sequencing Center for Infectious Disease"/>
            <person name="Wu L."/>
            <person name="Ma J."/>
        </authorList>
    </citation>
    <scope>NUCLEOTIDE SEQUENCE [LARGE SCALE GENOMIC DNA]</scope>
    <source>
        <strain evidence="9">CECT 7698</strain>
    </source>
</reference>
<evidence type="ECO:0000256" key="4">
    <source>
        <dbReference type="ARBA" id="ARBA00023125"/>
    </source>
</evidence>
<proteinExistence type="predicted"/>
<evidence type="ECO:0000256" key="6">
    <source>
        <dbReference type="SAM" id="Coils"/>
    </source>
</evidence>